<dbReference type="InterPro" id="IPR010921">
    <property type="entry name" value="Trp_repressor/repl_initiator"/>
</dbReference>
<dbReference type="SUPFAM" id="SSF47413">
    <property type="entry name" value="lambda repressor-like DNA-binding domains"/>
    <property type="match status" value="1"/>
</dbReference>
<dbReference type="SUPFAM" id="SSF48295">
    <property type="entry name" value="TrpR-like"/>
    <property type="match status" value="1"/>
</dbReference>
<organism evidence="2">
    <name type="scientific">marine sediment metagenome</name>
    <dbReference type="NCBI Taxonomy" id="412755"/>
    <lineage>
        <taxon>unclassified sequences</taxon>
        <taxon>metagenomes</taxon>
        <taxon>ecological metagenomes</taxon>
    </lineage>
</organism>
<dbReference type="EMBL" id="LAZR01008291">
    <property type="protein sequence ID" value="KKM79745.1"/>
    <property type="molecule type" value="Genomic_DNA"/>
</dbReference>
<dbReference type="Pfam" id="PF01381">
    <property type="entry name" value="HTH_3"/>
    <property type="match status" value="1"/>
</dbReference>
<gene>
    <name evidence="2" type="ORF">LCGC14_1346740</name>
</gene>
<name>A0A0F9MSR8_9ZZZZ</name>
<feature type="domain" description="HTH cro/C1-type" evidence="1">
    <location>
        <begin position="29"/>
        <end position="57"/>
    </location>
</feature>
<protein>
    <recommendedName>
        <fullName evidence="1">HTH cro/C1-type domain-containing protein</fullName>
    </recommendedName>
</protein>
<dbReference type="GO" id="GO:0006270">
    <property type="term" value="P:DNA replication initiation"/>
    <property type="evidence" value="ECO:0007669"/>
    <property type="project" value="InterPro"/>
</dbReference>
<dbReference type="PROSITE" id="PS50943">
    <property type="entry name" value="HTH_CROC1"/>
    <property type="match status" value="1"/>
</dbReference>
<dbReference type="GO" id="GO:0043565">
    <property type="term" value="F:sequence-specific DNA binding"/>
    <property type="evidence" value="ECO:0007669"/>
    <property type="project" value="InterPro"/>
</dbReference>
<evidence type="ECO:0000313" key="2">
    <source>
        <dbReference type="EMBL" id="KKM79745.1"/>
    </source>
</evidence>
<dbReference type="CDD" id="cd06571">
    <property type="entry name" value="Bac_DnaA_C"/>
    <property type="match status" value="1"/>
</dbReference>
<dbReference type="InterPro" id="IPR010982">
    <property type="entry name" value="Lambda_DNA-bd_dom_sf"/>
</dbReference>
<dbReference type="Pfam" id="PF08299">
    <property type="entry name" value="Bac_DnaA_C"/>
    <property type="match status" value="1"/>
</dbReference>
<dbReference type="CDD" id="cd00093">
    <property type="entry name" value="HTH_XRE"/>
    <property type="match status" value="1"/>
</dbReference>
<dbReference type="GO" id="GO:0005524">
    <property type="term" value="F:ATP binding"/>
    <property type="evidence" value="ECO:0007669"/>
    <property type="project" value="InterPro"/>
</dbReference>
<dbReference type="InterPro" id="IPR013159">
    <property type="entry name" value="DnaA_C"/>
</dbReference>
<dbReference type="InterPro" id="IPR001387">
    <property type="entry name" value="Cro/C1-type_HTH"/>
</dbReference>
<dbReference type="Gene3D" id="1.10.1750.10">
    <property type="match status" value="1"/>
</dbReference>
<comment type="caution">
    <text evidence="2">The sequence shown here is derived from an EMBL/GenBank/DDBJ whole genome shotgun (WGS) entry which is preliminary data.</text>
</comment>
<dbReference type="AlphaFoldDB" id="A0A0F9MSR8"/>
<reference evidence="2" key="1">
    <citation type="journal article" date="2015" name="Nature">
        <title>Complex archaea that bridge the gap between prokaryotes and eukaryotes.</title>
        <authorList>
            <person name="Spang A."/>
            <person name="Saw J.H."/>
            <person name="Jorgensen S.L."/>
            <person name="Zaremba-Niedzwiedzka K."/>
            <person name="Martijn J."/>
            <person name="Lind A.E."/>
            <person name="van Eijk R."/>
            <person name="Schleper C."/>
            <person name="Guy L."/>
            <person name="Ettema T.J."/>
        </authorList>
    </citation>
    <scope>NUCLEOTIDE SEQUENCE</scope>
</reference>
<dbReference type="GO" id="GO:0006275">
    <property type="term" value="P:regulation of DNA replication"/>
    <property type="evidence" value="ECO:0007669"/>
    <property type="project" value="InterPro"/>
</dbReference>
<dbReference type="SMART" id="SM00760">
    <property type="entry name" value="Bac_DnaA_C"/>
    <property type="match status" value="1"/>
</dbReference>
<accession>A0A0F9MSR8</accession>
<proteinExistence type="predicted"/>
<sequence length="195" mass="21963">MKKQHPGYSCRWRGRIPVPRRAHPLVRQLIRTINAEGMTLRELAEISGISVQTLSDWRYRGSPTLHLFIAALNAVGHDLTIVPTGEKPAAQTHKELLFNHEVDAIKKRVSEAFNYPEYAFAIKYGGRKATLPRQIAMWLCNTMTVMSLSEIGRHFGFREHTGVRQAIYTAGVFLERDTELRNKVGIIQAELGGGA</sequence>
<evidence type="ECO:0000259" key="1">
    <source>
        <dbReference type="PROSITE" id="PS50943"/>
    </source>
</evidence>